<dbReference type="InterPro" id="IPR043030">
    <property type="entry name" value="BGBP_N_sf"/>
</dbReference>
<evidence type="ECO:0000256" key="2">
    <source>
        <dbReference type="ARBA" id="ARBA00022588"/>
    </source>
</evidence>
<proteinExistence type="inferred from homology"/>
<gene>
    <name evidence="8" type="primary">LOC113521212</name>
</gene>
<dbReference type="InterPro" id="IPR050546">
    <property type="entry name" value="Glycosyl_Hydrlase_16"/>
</dbReference>
<accession>A0A6J1X785</accession>
<dbReference type="InterPro" id="IPR031756">
    <property type="entry name" value="BGBP_N"/>
</dbReference>
<dbReference type="Pfam" id="PF00722">
    <property type="entry name" value="Glyco_hydro_16"/>
    <property type="match status" value="1"/>
</dbReference>
<sequence>MTRVRVGCVHLLIAVSTVWVTQAQMGFVFPPVRIQAFSPRGIRVSVPDVEGITALLFDGNINKRIMYDKGNIHGFVTTKTNGYWVLDDPTVELHSGDVINYNVLLETGKFENSPIFNGHFKSQQRYVVFNLERRSPSDTSLTIAESKNIKCNQSVTVVFNNNTPICSGQIIFEEDYGTLKEDVWQIEQYIPTEDPAYPFVSYQRSAVSVANMALHIAAKLQQTEPGFTSSSLYTFTLDLTDGCTGQMCKKQPSGADILPPVISGRITSKNFAFKYGTVIVRAKMPKGDWLYPEILLQPLIRNYGDTNYASGIINIASARGNEYLVANSKDYGRHVLYAGPIMDLKCREQLLQNKILVNKSWADNFHEYSLRWTPQYLTFSVDKEDWIHIEPGARGLVSRFPDNCTDLPRERLASSSELAPFDDLFHISLGLAVGGSTEFKDDLTTKADWPKPWRNSARKAMLNFWKDIDAWYPTWKQPELLIDYIKVIAL</sequence>
<dbReference type="Gene3D" id="2.60.40.2140">
    <property type="entry name" value="Beta-1,3-glucan-recognition protein, N-terminal domain"/>
    <property type="match status" value="1"/>
</dbReference>
<evidence type="ECO:0000256" key="4">
    <source>
        <dbReference type="SAM" id="SignalP"/>
    </source>
</evidence>
<dbReference type="GO" id="GO:0045087">
    <property type="term" value="P:innate immune response"/>
    <property type="evidence" value="ECO:0007669"/>
    <property type="project" value="UniProtKB-KW"/>
</dbReference>
<evidence type="ECO:0000259" key="5">
    <source>
        <dbReference type="PROSITE" id="PS51762"/>
    </source>
</evidence>
<keyword evidence="7" id="KW-1185">Reference proteome</keyword>
<evidence type="ECO:0000313" key="7">
    <source>
        <dbReference type="Proteomes" id="UP001652740"/>
    </source>
</evidence>
<dbReference type="SUPFAM" id="SSF49899">
    <property type="entry name" value="Concanavalin A-like lectins/glucanases"/>
    <property type="match status" value="1"/>
</dbReference>
<dbReference type="GO" id="GO:0030246">
    <property type="term" value="F:carbohydrate binding"/>
    <property type="evidence" value="ECO:0007669"/>
    <property type="project" value="InterPro"/>
</dbReference>
<dbReference type="GeneID" id="113521212"/>
<dbReference type="KEGG" id="gmw:113521212"/>
<evidence type="ECO:0000313" key="8">
    <source>
        <dbReference type="RefSeq" id="XP_026762479.3"/>
    </source>
</evidence>
<feature type="domain" description="CBM39" evidence="6">
    <location>
        <begin position="27"/>
        <end position="133"/>
    </location>
</feature>
<keyword evidence="4" id="KW-0732">Signal</keyword>
<dbReference type="GO" id="GO:0005975">
    <property type="term" value="P:carbohydrate metabolic process"/>
    <property type="evidence" value="ECO:0007669"/>
    <property type="project" value="InterPro"/>
</dbReference>
<dbReference type="InterPro" id="IPR000757">
    <property type="entry name" value="Beta-glucanase-like"/>
</dbReference>
<feature type="signal peptide" evidence="4">
    <location>
        <begin position="1"/>
        <end position="23"/>
    </location>
</feature>
<protein>
    <submittedName>
        <fullName evidence="8">Beta-1,3-glucan-binding protein-like isoform X1</fullName>
    </submittedName>
</protein>
<evidence type="ECO:0000256" key="1">
    <source>
        <dbReference type="ARBA" id="ARBA00008781"/>
    </source>
</evidence>
<dbReference type="PROSITE" id="PS51762">
    <property type="entry name" value="GH16_2"/>
    <property type="match status" value="1"/>
</dbReference>
<reference evidence="8" key="1">
    <citation type="submission" date="2025-08" db="UniProtKB">
        <authorList>
            <consortium name="RefSeq"/>
        </authorList>
    </citation>
    <scope>IDENTIFICATION</scope>
    <source>
        <tissue evidence="8">Whole larvae</tissue>
    </source>
</reference>
<dbReference type="Proteomes" id="UP001652740">
    <property type="component" value="Unplaced"/>
</dbReference>
<dbReference type="PANTHER" id="PTHR10963:SF60">
    <property type="entry name" value="GRAM-NEGATIVE BACTERIA-BINDING PROTEIN 1-RELATED"/>
    <property type="match status" value="1"/>
</dbReference>
<feature type="domain" description="GH16" evidence="5">
    <location>
        <begin position="144"/>
        <end position="490"/>
    </location>
</feature>
<comment type="similarity">
    <text evidence="1">Belongs to the insect beta-1,3-glucan binding protein family.</text>
</comment>
<dbReference type="RefSeq" id="XP_026762479.3">
    <property type="nucleotide sequence ID" value="XM_026906678.3"/>
</dbReference>
<keyword evidence="2" id="KW-0399">Innate immunity</keyword>
<organism evidence="7 8">
    <name type="scientific">Galleria mellonella</name>
    <name type="common">Greater wax moth</name>
    <dbReference type="NCBI Taxonomy" id="7137"/>
    <lineage>
        <taxon>Eukaryota</taxon>
        <taxon>Metazoa</taxon>
        <taxon>Ecdysozoa</taxon>
        <taxon>Arthropoda</taxon>
        <taxon>Hexapoda</taxon>
        <taxon>Insecta</taxon>
        <taxon>Pterygota</taxon>
        <taxon>Neoptera</taxon>
        <taxon>Endopterygota</taxon>
        <taxon>Lepidoptera</taxon>
        <taxon>Glossata</taxon>
        <taxon>Ditrysia</taxon>
        <taxon>Pyraloidea</taxon>
        <taxon>Pyralidae</taxon>
        <taxon>Galleriinae</taxon>
        <taxon>Galleria</taxon>
    </lineage>
</organism>
<dbReference type="InterPro" id="IPR013320">
    <property type="entry name" value="ConA-like_dom_sf"/>
</dbReference>
<dbReference type="PANTHER" id="PTHR10963">
    <property type="entry name" value="GLYCOSYL HYDROLASE-RELATED"/>
    <property type="match status" value="1"/>
</dbReference>
<keyword evidence="3" id="KW-0391">Immunity</keyword>
<dbReference type="PROSITE" id="PS51969">
    <property type="entry name" value="CBM39"/>
    <property type="match status" value="1"/>
</dbReference>
<evidence type="ECO:0000259" key="6">
    <source>
        <dbReference type="PROSITE" id="PS51969"/>
    </source>
</evidence>
<feature type="chain" id="PRO_5047354317" evidence="4">
    <location>
        <begin position="24"/>
        <end position="490"/>
    </location>
</feature>
<dbReference type="AlphaFoldDB" id="A0A6J1X785"/>
<dbReference type="Gene3D" id="2.60.120.200">
    <property type="match status" value="1"/>
</dbReference>
<name>A0A6J1X785_GALME</name>
<evidence type="ECO:0000256" key="3">
    <source>
        <dbReference type="ARBA" id="ARBA00022859"/>
    </source>
</evidence>
<dbReference type="GO" id="GO:0004553">
    <property type="term" value="F:hydrolase activity, hydrolyzing O-glycosyl compounds"/>
    <property type="evidence" value="ECO:0007669"/>
    <property type="project" value="InterPro"/>
</dbReference>
<dbReference type="InParanoid" id="A0A6J1X785"/>
<dbReference type="Pfam" id="PF15886">
    <property type="entry name" value="CBM39"/>
    <property type="match status" value="1"/>
</dbReference>